<dbReference type="Gene3D" id="2.40.50.100">
    <property type="match status" value="1"/>
</dbReference>
<dbReference type="Pfam" id="PF25954">
    <property type="entry name" value="Beta-barrel_RND_2"/>
    <property type="match status" value="1"/>
</dbReference>
<dbReference type="InterPro" id="IPR006143">
    <property type="entry name" value="RND_pump_MFP"/>
</dbReference>
<accession>A0A1H8AU62</accession>
<feature type="coiled-coil region" evidence="2">
    <location>
        <begin position="134"/>
        <end position="185"/>
    </location>
</feature>
<keyword evidence="6" id="KW-1185">Reference proteome</keyword>
<sequence length="389" mass="40056">MSIFKQCLLGIGILAAAFVAWIQLVPTARTTLDGMGLGRLAAMAPDPAANATPDAAPGGGRPGGGSATVVAMPVTMGAIDNSVMALGDAQAIRSVTVRSEAAGLIQTLSVTDGSRVSAGDVLVSLDDAAQQIALQQAQATLNDAQAELDRQTQLRQSGAAAAVTLQAAELELQTAALAVEQAEYNLEQRTITSPISGRMGLLEVEAGARIAAQDPIGVITDQSEILIDFRVPERAVGQMTVGAPITVMPLAVTDVTIAGEIRAVDNIVDLASRTLRVQGVVPNDDNLLRAGMSATVTVAFDGDEFPTIDPLALQWSNEGSYVWVAVDGQAKRVPVVIRERNADSILVEGDLADGDLVITEGLATLQDGDAVVLAPNDDAQASVAPAPSL</sequence>
<name>A0A1H8AU62_9RHOB</name>
<organism evidence="5 6">
    <name type="scientific">Loktanella fryxellensis</name>
    <dbReference type="NCBI Taxonomy" id="245187"/>
    <lineage>
        <taxon>Bacteria</taxon>
        <taxon>Pseudomonadati</taxon>
        <taxon>Pseudomonadota</taxon>
        <taxon>Alphaproteobacteria</taxon>
        <taxon>Rhodobacterales</taxon>
        <taxon>Roseobacteraceae</taxon>
        <taxon>Loktanella</taxon>
    </lineage>
</organism>
<dbReference type="PANTHER" id="PTHR30469:SF29">
    <property type="entry name" value="BLR2860 PROTEIN"/>
    <property type="match status" value="1"/>
</dbReference>
<feature type="domain" description="Multidrug resistance protein MdtA-like barrel-sandwich hybrid" evidence="3">
    <location>
        <begin position="93"/>
        <end position="221"/>
    </location>
</feature>
<keyword evidence="2" id="KW-0175">Coiled coil</keyword>
<dbReference type="STRING" id="245187.SAMN04488003_10417"/>
<dbReference type="PANTHER" id="PTHR30469">
    <property type="entry name" value="MULTIDRUG RESISTANCE PROTEIN MDTA"/>
    <property type="match status" value="1"/>
</dbReference>
<dbReference type="SUPFAM" id="SSF111369">
    <property type="entry name" value="HlyD-like secretion proteins"/>
    <property type="match status" value="1"/>
</dbReference>
<gene>
    <name evidence="5" type="ORF">SAMN04488003_10417</name>
</gene>
<comment type="similarity">
    <text evidence="1">Belongs to the membrane fusion protein (MFP) (TC 8.A.1) family.</text>
</comment>
<proteinExistence type="inferred from homology"/>
<dbReference type="InterPro" id="IPR058625">
    <property type="entry name" value="MdtA-like_BSH"/>
</dbReference>
<dbReference type="NCBIfam" id="TIGR01730">
    <property type="entry name" value="RND_mfp"/>
    <property type="match status" value="1"/>
</dbReference>
<dbReference type="Gene3D" id="1.10.287.470">
    <property type="entry name" value="Helix hairpin bin"/>
    <property type="match status" value="1"/>
</dbReference>
<evidence type="ECO:0000313" key="6">
    <source>
        <dbReference type="Proteomes" id="UP000199585"/>
    </source>
</evidence>
<dbReference type="FunFam" id="2.40.30.170:FF:000010">
    <property type="entry name" value="Efflux RND transporter periplasmic adaptor subunit"/>
    <property type="match status" value="1"/>
</dbReference>
<dbReference type="RefSeq" id="WP_177174565.1">
    <property type="nucleotide sequence ID" value="NZ_FOCI01000004.1"/>
</dbReference>
<reference evidence="5 6" key="1">
    <citation type="submission" date="2016-10" db="EMBL/GenBank/DDBJ databases">
        <authorList>
            <person name="de Groot N.N."/>
        </authorList>
    </citation>
    <scope>NUCLEOTIDE SEQUENCE [LARGE SCALE GENOMIC DNA]</scope>
    <source>
        <strain evidence="5 6">DSM 16213</strain>
    </source>
</reference>
<evidence type="ECO:0000313" key="5">
    <source>
        <dbReference type="EMBL" id="SEM73504.1"/>
    </source>
</evidence>
<dbReference type="GO" id="GO:0015562">
    <property type="term" value="F:efflux transmembrane transporter activity"/>
    <property type="evidence" value="ECO:0007669"/>
    <property type="project" value="TreeGrafter"/>
</dbReference>
<dbReference type="Gene3D" id="2.40.30.170">
    <property type="match status" value="1"/>
</dbReference>
<evidence type="ECO:0000256" key="1">
    <source>
        <dbReference type="ARBA" id="ARBA00009477"/>
    </source>
</evidence>
<feature type="domain" description="CusB-like beta-barrel" evidence="4">
    <location>
        <begin position="227"/>
        <end position="299"/>
    </location>
</feature>
<dbReference type="InterPro" id="IPR058792">
    <property type="entry name" value="Beta-barrel_RND_2"/>
</dbReference>
<dbReference type="Pfam" id="PF25917">
    <property type="entry name" value="BSH_RND"/>
    <property type="match status" value="1"/>
</dbReference>
<protein>
    <submittedName>
        <fullName evidence="5">RND family efflux transporter, MFP subunit</fullName>
    </submittedName>
</protein>
<dbReference type="GO" id="GO:1990281">
    <property type="term" value="C:efflux pump complex"/>
    <property type="evidence" value="ECO:0007669"/>
    <property type="project" value="TreeGrafter"/>
</dbReference>
<dbReference type="EMBL" id="FOCI01000004">
    <property type="protein sequence ID" value="SEM73504.1"/>
    <property type="molecule type" value="Genomic_DNA"/>
</dbReference>
<evidence type="ECO:0000259" key="4">
    <source>
        <dbReference type="Pfam" id="PF25954"/>
    </source>
</evidence>
<dbReference type="Gene3D" id="2.40.420.20">
    <property type="match status" value="1"/>
</dbReference>
<evidence type="ECO:0000259" key="3">
    <source>
        <dbReference type="Pfam" id="PF25917"/>
    </source>
</evidence>
<dbReference type="AlphaFoldDB" id="A0A1H8AU62"/>
<dbReference type="Proteomes" id="UP000199585">
    <property type="component" value="Unassembled WGS sequence"/>
</dbReference>
<evidence type="ECO:0000256" key="2">
    <source>
        <dbReference type="SAM" id="Coils"/>
    </source>
</evidence>